<evidence type="ECO:0008006" key="4">
    <source>
        <dbReference type="Google" id="ProtNLM"/>
    </source>
</evidence>
<reference evidence="2 3" key="1">
    <citation type="submission" date="2020-08" db="EMBL/GenBank/DDBJ databases">
        <title>Fungal Genomes of the International Space Station.</title>
        <authorList>
            <person name="Seuylemezian A."/>
            <person name="Singh N.K."/>
            <person name="Wood J."/>
            <person name="Venkateswaran K."/>
        </authorList>
    </citation>
    <scope>NUCLEOTIDE SEQUENCE [LARGE SCALE GENOMIC DNA]</scope>
    <source>
        <strain evidence="2 3">S/N-304-OC-R4</strain>
    </source>
</reference>
<comment type="caution">
    <text evidence="2">The sequence shown here is derived from an EMBL/GenBank/DDBJ whole genome shotgun (WGS) entry which is preliminary data.</text>
</comment>
<name>A0ABS7KM56_9BACL</name>
<feature type="region of interest" description="Disordered" evidence="1">
    <location>
        <begin position="1"/>
        <end position="29"/>
    </location>
</feature>
<organism evidence="2 3">
    <name type="scientific">Paenibacillus cucumis</name>
    <name type="common">ex Kampfer et al. 2016</name>
    <dbReference type="NCBI Taxonomy" id="1776858"/>
    <lineage>
        <taxon>Bacteria</taxon>
        <taxon>Bacillati</taxon>
        <taxon>Bacillota</taxon>
        <taxon>Bacilli</taxon>
        <taxon>Bacillales</taxon>
        <taxon>Paenibacillaceae</taxon>
        <taxon>Paenibacillus</taxon>
    </lineage>
</organism>
<dbReference type="Proteomes" id="UP000706031">
    <property type="component" value="Unassembled WGS sequence"/>
</dbReference>
<evidence type="ECO:0000256" key="1">
    <source>
        <dbReference type="SAM" id="MobiDB-lite"/>
    </source>
</evidence>
<evidence type="ECO:0000313" key="2">
    <source>
        <dbReference type="EMBL" id="MBY0205253.1"/>
    </source>
</evidence>
<accession>A0ABS7KM56</accession>
<dbReference type="RefSeq" id="WP_221789762.1">
    <property type="nucleotide sequence ID" value="NZ_JACLIC010000031.1"/>
</dbReference>
<dbReference type="EMBL" id="JACLIC010000031">
    <property type="protein sequence ID" value="MBY0205253.1"/>
    <property type="molecule type" value="Genomic_DNA"/>
</dbReference>
<proteinExistence type="predicted"/>
<keyword evidence="3" id="KW-1185">Reference proteome</keyword>
<evidence type="ECO:0000313" key="3">
    <source>
        <dbReference type="Proteomes" id="UP000706031"/>
    </source>
</evidence>
<sequence>MREVRSRSVADSASKPSKSRRKPLPYVPEAKIQQDYTDSQKRFSETFNQMRERLLELGEMQQK</sequence>
<gene>
    <name evidence="2" type="ORF">H7T88_18680</name>
</gene>
<protein>
    <recommendedName>
        <fullName evidence="4">Transposase</fullName>
    </recommendedName>
</protein>